<dbReference type="Proteomes" id="UP000257109">
    <property type="component" value="Unassembled WGS sequence"/>
</dbReference>
<dbReference type="Gene3D" id="3.30.70.270">
    <property type="match status" value="1"/>
</dbReference>
<evidence type="ECO:0008006" key="3">
    <source>
        <dbReference type="Google" id="ProtNLM"/>
    </source>
</evidence>
<dbReference type="InterPro" id="IPR043128">
    <property type="entry name" value="Rev_trsase/Diguanyl_cyclase"/>
</dbReference>
<name>A0A371GFQ9_MUCPR</name>
<dbReference type="PANTHER" id="PTHR24559:SF431">
    <property type="entry name" value="RNA-DIRECTED DNA POLYMERASE HOMOLOG"/>
    <property type="match status" value="1"/>
</dbReference>
<feature type="non-terminal residue" evidence="1">
    <location>
        <position position="1"/>
    </location>
</feature>
<dbReference type="InterPro" id="IPR053134">
    <property type="entry name" value="RNA-dir_DNA_polymerase"/>
</dbReference>
<dbReference type="AlphaFoldDB" id="A0A371GFQ9"/>
<comment type="caution">
    <text evidence="1">The sequence shown here is derived from an EMBL/GenBank/DDBJ whole genome shotgun (WGS) entry which is preliminary data.</text>
</comment>
<gene>
    <name evidence="1" type="ORF">CR513_28881</name>
</gene>
<dbReference type="PANTHER" id="PTHR24559">
    <property type="entry name" value="TRANSPOSON TY3-I GAG-POL POLYPROTEIN"/>
    <property type="match status" value="1"/>
</dbReference>
<accession>A0A371GFQ9</accession>
<proteinExistence type="predicted"/>
<reference evidence="1" key="1">
    <citation type="submission" date="2018-05" db="EMBL/GenBank/DDBJ databases">
        <title>Draft genome of Mucuna pruriens seed.</title>
        <authorList>
            <person name="Nnadi N.E."/>
            <person name="Vos R."/>
            <person name="Hasami M.H."/>
            <person name="Devisetty U.K."/>
            <person name="Aguiy J.C."/>
        </authorList>
    </citation>
    <scope>NUCLEOTIDE SEQUENCE [LARGE SCALE GENOMIC DNA]</scope>
    <source>
        <strain evidence="1">JCA_2017</strain>
    </source>
</reference>
<protein>
    <recommendedName>
        <fullName evidence="3">Reverse transcriptase domain-containing protein</fullName>
    </recommendedName>
</protein>
<dbReference type="EMBL" id="QJKJ01005681">
    <property type="protein sequence ID" value="RDX89399.1"/>
    <property type="molecule type" value="Genomic_DNA"/>
</dbReference>
<organism evidence="1 2">
    <name type="scientific">Mucuna pruriens</name>
    <name type="common">Velvet bean</name>
    <name type="synonym">Dolichos pruriens</name>
    <dbReference type="NCBI Taxonomy" id="157652"/>
    <lineage>
        <taxon>Eukaryota</taxon>
        <taxon>Viridiplantae</taxon>
        <taxon>Streptophyta</taxon>
        <taxon>Embryophyta</taxon>
        <taxon>Tracheophyta</taxon>
        <taxon>Spermatophyta</taxon>
        <taxon>Magnoliopsida</taxon>
        <taxon>eudicotyledons</taxon>
        <taxon>Gunneridae</taxon>
        <taxon>Pentapetalae</taxon>
        <taxon>rosids</taxon>
        <taxon>fabids</taxon>
        <taxon>Fabales</taxon>
        <taxon>Fabaceae</taxon>
        <taxon>Papilionoideae</taxon>
        <taxon>50 kb inversion clade</taxon>
        <taxon>NPAAA clade</taxon>
        <taxon>indigoferoid/millettioid clade</taxon>
        <taxon>Phaseoleae</taxon>
        <taxon>Mucuna</taxon>
    </lineage>
</organism>
<sequence>MKKLEDLLTLVIIKFLKKFKDFFVWDYGKCLGFLGTYEGIILSFSLKNASDTYQITMNLIFHYLIRKFMQVYIDDVVVKFESKRDYLNHLKQSFERRKHTLKINSIKCAFSVLARHKIEIIKLKLFWQHSQRIRNNFNPCWVTLYYKNLTLDKDLTKKTKDFQKSKCLLYVHYQQQCKYSSKIYLQLLGKTQVFSLLLQLKNEVKFKWEEENQEALREIKRYLRNPPVIVPPVKDRELKLCIFASYSTIANMLAQEDGNAVKMPYIIFVEFSMMHKFSTVQSRYCVYACISLVLS</sequence>
<keyword evidence="2" id="KW-1185">Reference proteome</keyword>
<evidence type="ECO:0000313" key="1">
    <source>
        <dbReference type="EMBL" id="RDX89399.1"/>
    </source>
</evidence>
<dbReference type="SUPFAM" id="SSF56672">
    <property type="entry name" value="DNA/RNA polymerases"/>
    <property type="match status" value="1"/>
</dbReference>
<dbReference type="InterPro" id="IPR043502">
    <property type="entry name" value="DNA/RNA_pol_sf"/>
</dbReference>
<evidence type="ECO:0000313" key="2">
    <source>
        <dbReference type="Proteomes" id="UP000257109"/>
    </source>
</evidence>